<dbReference type="Pfam" id="PF00892">
    <property type="entry name" value="EamA"/>
    <property type="match status" value="2"/>
</dbReference>
<evidence type="ECO:0000256" key="5">
    <source>
        <dbReference type="ARBA" id="ARBA00022989"/>
    </source>
</evidence>
<evidence type="ECO:0000256" key="2">
    <source>
        <dbReference type="ARBA" id="ARBA00007362"/>
    </source>
</evidence>
<dbReference type="InterPro" id="IPR000620">
    <property type="entry name" value="EamA_dom"/>
</dbReference>
<organism evidence="9 10">
    <name type="scientific">Helicovermis profundi</name>
    <dbReference type="NCBI Taxonomy" id="3065157"/>
    <lineage>
        <taxon>Bacteria</taxon>
        <taxon>Bacillati</taxon>
        <taxon>Bacillota</taxon>
        <taxon>Clostridia</taxon>
        <taxon>Helicovermis</taxon>
    </lineage>
</organism>
<keyword evidence="4 7" id="KW-0812">Transmembrane</keyword>
<name>A0AAU9E5E4_9FIRM</name>
<dbReference type="GO" id="GO:0005886">
    <property type="term" value="C:plasma membrane"/>
    <property type="evidence" value="ECO:0007669"/>
    <property type="project" value="UniProtKB-SubCell"/>
</dbReference>
<feature type="transmembrane region" description="Helical" evidence="7">
    <location>
        <begin position="149"/>
        <end position="168"/>
    </location>
</feature>
<dbReference type="SUPFAM" id="SSF103481">
    <property type="entry name" value="Multidrug resistance efflux transporter EmrE"/>
    <property type="match status" value="2"/>
</dbReference>
<keyword evidence="10" id="KW-1185">Reference proteome</keyword>
<evidence type="ECO:0000256" key="1">
    <source>
        <dbReference type="ARBA" id="ARBA00004651"/>
    </source>
</evidence>
<evidence type="ECO:0000256" key="3">
    <source>
        <dbReference type="ARBA" id="ARBA00022475"/>
    </source>
</evidence>
<accession>A0AAU9E5E4</accession>
<feature type="transmembrane region" description="Helical" evidence="7">
    <location>
        <begin position="208"/>
        <end position="228"/>
    </location>
</feature>
<protein>
    <submittedName>
        <fullName evidence="9">DMT family transporter</fullName>
    </submittedName>
</protein>
<keyword evidence="3" id="KW-1003">Cell membrane</keyword>
<comment type="similarity">
    <text evidence="2">Belongs to the EamA transporter family.</text>
</comment>
<dbReference type="PANTHER" id="PTHR42920:SF5">
    <property type="entry name" value="EAMA DOMAIN-CONTAINING PROTEIN"/>
    <property type="match status" value="1"/>
</dbReference>
<evidence type="ECO:0000313" key="9">
    <source>
        <dbReference type="EMBL" id="BEP27802.1"/>
    </source>
</evidence>
<feature type="domain" description="EamA" evidence="8">
    <location>
        <begin position="6"/>
        <end position="136"/>
    </location>
</feature>
<dbReference type="RefSeq" id="WP_338536170.1">
    <property type="nucleotide sequence ID" value="NZ_AP028654.1"/>
</dbReference>
<keyword evidence="6 7" id="KW-0472">Membrane</keyword>
<feature type="transmembrane region" description="Helical" evidence="7">
    <location>
        <begin position="263"/>
        <end position="287"/>
    </location>
</feature>
<dbReference type="Proteomes" id="UP001321786">
    <property type="component" value="Chromosome"/>
</dbReference>
<evidence type="ECO:0000313" key="10">
    <source>
        <dbReference type="Proteomes" id="UP001321786"/>
    </source>
</evidence>
<dbReference type="KEGG" id="hprf:HLPR_01330"/>
<gene>
    <name evidence="9" type="ORF">HLPR_01330</name>
</gene>
<proteinExistence type="inferred from homology"/>
<feature type="transmembrane region" description="Helical" evidence="7">
    <location>
        <begin position="66"/>
        <end position="88"/>
    </location>
</feature>
<keyword evidence="5 7" id="KW-1133">Transmembrane helix</keyword>
<feature type="transmembrane region" description="Helical" evidence="7">
    <location>
        <begin position="94"/>
        <end position="112"/>
    </location>
</feature>
<reference evidence="9 10" key="1">
    <citation type="submission" date="2023-08" db="EMBL/GenBank/DDBJ databases">
        <title>Helicovermis profunda gen. nov., sp. nov., a novel mesophilic, fermentative bacterium within the Bacillota from a deep-sea hydrothermal vent chimney.</title>
        <authorList>
            <person name="Miyazaki U."/>
            <person name="Mizutani D."/>
            <person name="Hashimoto Y."/>
            <person name="Tame A."/>
            <person name="Sawayama S."/>
            <person name="Miyazaki J."/>
            <person name="Takai K."/>
            <person name="Nakagawa S."/>
        </authorList>
    </citation>
    <scope>NUCLEOTIDE SEQUENCE [LARGE SCALE GENOMIC DNA]</scope>
    <source>
        <strain evidence="9 10">S502</strain>
    </source>
</reference>
<feature type="transmembrane region" description="Helical" evidence="7">
    <location>
        <begin position="175"/>
        <end position="196"/>
    </location>
</feature>
<sequence length="295" mass="32004">MTNSKKADLALLFVTFGWGSSFLLSKNVINQIEVFNFLWVRFLLAFVIAILIFYKRMLKIDKTSLINGFVIGLILFSGFAFQTVGLNITTVSKSAFITGLSVILVPVLMSFYKKKLPGIQIIVSVAMAITGLGLLTLTNGVSSLNLGDILTLVSSFLFAMHIISVGALTHKSDSITMAIIQIGTVGVLSLIASFIFEKPTINLSVNAWGSLIVLSVICTLGAFVIQSIAQKYTSSTHTALIYSMEPVFASIFSYIFIGEVLGLFGTIGALMIVFGMIVAELDFGILIRKKEKVLE</sequence>
<feature type="transmembrane region" description="Helical" evidence="7">
    <location>
        <begin position="35"/>
        <end position="54"/>
    </location>
</feature>
<comment type="subcellular location">
    <subcellularLocation>
        <location evidence="1">Cell membrane</location>
        <topology evidence="1">Multi-pass membrane protein</topology>
    </subcellularLocation>
</comment>
<feature type="transmembrane region" description="Helical" evidence="7">
    <location>
        <begin position="119"/>
        <end position="137"/>
    </location>
</feature>
<dbReference type="InterPro" id="IPR051258">
    <property type="entry name" value="Diverse_Substrate_Transporter"/>
</dbReference>
<evidence type="ECO:0000256" key="6">
    <source>
        <dbReference type="ARBA" id="ARBA00023136"/>
    </source>
</evidence>
<evidence type="ECO:0000256" key="4">
    <source>
        <dbReference type="ARBA" id="ARBA00022692"/>
    </source>
</evidence>
<feature type="transmembrane region" description="Helical" evidence="7">
    <location>
        <begin position="240"/>
        <end position="257"/>
    </location>
</feature>
<dbReference type="AlphaFoldDB" id="A0AAU9E5E4"/>
<dbReference type="EMBL" id="AP028654">
    <property type="protein sequence ID" value="BEP27802.1"/>
    <property type="molecule type" value="Genomic_DNA"/>
</dbReference>
<dbReference type="PANTHER" id="PTHR42920">
    <property type="entry name" value="OS03G0707200 PROTEIN-RELATED"/>
    <property type="match status" value="1"/>
</dbReference>
<evidence type="ECO:0000259" key="8">
    <source>
        <dbReference type="Pfam" id="PF00892"/>
    </source>
</evidence>
<evidence type="ECO:0000256" key="7">
    <source>
        <dbReference type="SAM" id="Phobius"/>
    </source>
</evidence>
<dbReference type="InterPro" id="IPR037185">
    <property type="entry name" value="EmrE-like"/>
</dbReference>
<feature type="domain" description="EamA" evidence="8">
    <location>
        <begin position="146"/>
        <end position="278"/>
    </location>
</feature>